<name>A0A7S6UDW3_9GAMM</name>
<dbReference type="PANTHER" id="PTHR43132">
    <property type="entry name" value="ARSENICAL RESISTANCE OPERON REPRESSOR ARSR-RELATED"/>
    <property type="match status" value="1"/>
</dbReference>
<sequence>MELKNATTALAALGQPTRLSVFRLLVEAGPEGRMPGEIAEALSLPGATLSFHLKELAAAGLIQGEPRGRYICYRADFDAMNGLIEFLTRNCCGGDQSRCLPASRPSAAGTWKANKV</sequence>
<keyword evidence="3" id="KW-0804">Transcription</keyword>
<keyword evidence="2" id="KW-0238">DNA-binding</keyword>
<reference evidence="5 6" key="1">
    <citation type="submission" date="2020-10" db="EMBL/GenBank/DDBJ databases">
        <title>complete genome sequencing of Lysobacter sp. H21R20.</title>
        <authorList>
            <person name="Bae J.-W."/>
            <person name="Lee S.-Y."/>
        </authorList>
    </citation>
    <scope>NUCLEOTIDE SEQUENCE [LARGE SCALE GENOMIC DNA]</scope>
    <source>
        <strain evidence="5 6">H21R20</strain>
    </source>
</reference>
<evidence type="ECO:0000256" key="1">
    <source>
        <dbReference type="ARBA" id="ARBA00023015"/>
    </source>
</evidence>
<dbReference type="AlphaFoldDB" id="A0A7S6UDW3"/>
<dbReference type="PANTHER" id="PTHR43132:SF2">
    <property type="entry name" value="ARSENICAL RESISTANCE OPERON REPRESSOR ARSR-RELATED"/>
    <property type="match status" value="1"/>
</dbReference>
<dbReference type="InterPro" id="IPR036390">
    <property type="entry name" value="WH_DNA-bd_sf"/>
</dbReference>
<dbReference type="NCBIfam" id="NF033788">
    <property type="entry name" value="HTH_metalloreg"/>
    <property type="match status" value="1"/>
</dbReference>
<organism evidence="5 6">
    <name type="scientific">Novilysobacter ciconiae</name>
    <dbReference type="NCBI Taxonomy" id="2781022"/>
    <lineage>
        <taxon>Bacteria</taxon>
        <taxon>Pseudomonadati</taxon>
        <taxon>Pseudomonadota</taxon>
        <taxon>Gammaproteobacteria</taxon>
        <taxon>Lysobacterales</taxon>
        <taxon>Lysobacteraceae</taxon>
        <taxon>Novilysobacter</taxon>
    </lineage>
</organism>
<protein>
    <submittedName>
        <fullName evidence="5">Metalloregulator ArsR/SmtB family transcription factor</fullName>
    </submittedName>
</protein>
<dbReference type="SMART" id="SM00418">
    <property type="entry name" value="HTH_ARSR"/>
    <property type="match status" value="1"/>
</dbReference>
<dbReference type="GO" id="GO:0003700">
    <property type="term" value="F:DNA-binding transcription factor activity"/>
    <property type="evidence" value="ECO:0007669"/>
    <property type="project" value="InterPro"/>
</dbReference>
<keyword evidence="1" id="KW-0805">Transcription regulation</keyword>
<evidence type="ECO:0000256" key="3">
    <source>
        <dbReference type="ARBA" id="ARBA00023163"/>
    </source>
</evidence>
<dbReference type="PRINTS" id="PR00778">
    <property type="entry name" value="HTHARSR"/>
</dbReference>
<dbReference type="EMBL" id="CP063656">
    <property type="protein sequence ID" value="QOW18471.1"/>
    <property type="molecule type" value="Genomic_DNA"/>
</dbReference>
<dbReference type="KEGG" id="lcic:INQ41_06975"/>
<dbReference type="RefSeq" id="WP_193983088.1">
    <property type="nucleotide sequence ID" value="NZ_CP063656.1"/>
</dbReference>
<dbReference type="InterPro" id="IPR036388">
    <property type="entry name" value="WH-like_DNA-bd_sf"/>
</dbReference>
<dbReference type="InterPro" id="IPR051011">
    <property type="entry name" value="Metal_resp_trans_reg"/>
</dbReference>
<dbReference type="InterPro" id="IPR001845">
    <property type="entry name" value="HTH_ArsR_DNA-bd_dom"/>
</dbReference>
<evidence type="ECO:0000313" key="6">
    <source>
        <dbReference type="Proteomes" id="UP000594059"/>
    </source>
</evidence>
<gene>
    <name evidence="5" type="ORF">INQ41_06975</name>
</gene>
<dbReference type="CDD" id="cd00090">
    <property type="entry name" value="HTH_ARSR"/>
    <property type="match status" value="1"/>
</dbReference>
<feature type="domain" description="HTH arsR-type" evidence="4">
    <location>
        <begin position="1"/>
        <end position="95"/>
    </location>
</feature>
<dbReference type="PROSITE" id="PS50987">
    <property type="entry name" value="HTH_ARSR_2"/>
    <property type="match status" value="1"/>
</dbReference>
<accession>A0A7S6UDW3</accession>
<dbReference type="Pfam" id="PF12840">
    <property type="entry name" value="HTH_20"/>
    <property type="match status" value="1"/>
</dbReference>
<dbReference type="Proteomes" id="UP000594059">
    <property type="component" value="Chromosome"/>
</dbReference>
<keyword evidence="6" id="KW-1185">Reference proteome</keyword>
<dbReference type="Gene3D" id="1.10.10.10">
    <property type="entry name" value="Winged helix-like DNA-binding domain superfamily/Winged helix DNA-binding domain"/>
    <property type="match status" value="1"/>
</dbReference>
<dbReference type="SUPFAM" id="SSF46785">
    <property type="entry name" value="Winged helix' DNA-binding domain"/>
    <property type="match status" value="1"/>
</dbReference>
<dbReference type="InterPro" id="IPR011991">
    <property type="entry name" value="ArsR-like_HTH"/>
</dbReference>
<proteinExistence type="predicted"/>
<evidence type="ECO:0000313" key="5">
    <source>
        <dbReference type="EMBL" id="QOW18471.1"/>
    </source>
</evidence>
<dbReference type="GO" id="GO:0003677">
    <property type="term" value="F:DNA binding"/>
    <property type="evidence" value="ECO:0007669"/>
    <property type="project" value="UniProtKB-KW"/>
</dbReference>
<evidence type="ECO:0000259" key="4">
    <source>
        <dbReference type="PROSITE" id="PS50987"/>
    </source>
</evidence>
<evidence type="ECO:0000256" key="2">
    <source>
        <dbReference type="ARBA" id="ARBA00023125"/>
    </source>
</evidence>